<keyword evidence="3" id="KW-1185">Reference proteome</keyword>
<evidence type="ECO:0000313" key="2">
    <source>
        <dbReference type="EMBL" id="ASY24076.1"/>
    </source>
</evidence>
<evidence type="ECO:0000259" key="1">
    <source>
        <dbReference type="Pfam" id="PF04296"/>
    </source>
</evidence>
<dbReference type="Proteomes" id="UP000217210">
    <property type="component" value="Chromosome"/>
</dbReference>
<proteinExistence type="predicted"/>
<dbReference type="InterPro" id="IPR037465">
    <property type="entry name" value="YlxR"/>
</dbReference>
<dbReference type="SUPFAM" id="SSF64376">
    <property type="entry name" value="YlxR-like"/>
    <property type="match status" value="1"/>
</dbReference>
<dbReference type="Gene3D" id="3.30.1230.10">
    <property type="entry name" value="YlxR-like"/>
    <property type="match status" value="1"/>
</dbReference>
<dbReference type="OrthoDB" id="5244965at2"/>
<dbReference type="AlphaFoldDB" id="A0A249L522"/>
<reference evidence="2 3" key="1">
    <citation type="submission" date="2016-07" db="EMBL/GenBank/DDBJ databases">
        <title>High microdiversification within the ubiquitous acI lineage of Actinobacteria.</title>
        <authorList>
            <person name="Neuenschwander S.M."/>
            <person name="Salcher M."/>
            <person name="Ghai R."/>
            <person name="Pernthaler J."/>
        </authorList>
    </citation>
    <scope>NUCLEOTIDE SEQUENCE [LARGE SCALE GENOMIC DNA]</scope>
    <source>
        <strain evidence="2">MMS-IIB-91</strain>
    </source>
</reference>
<dbReference type="InterPro" id="IPR007393">
    <property type="entry name" value="YlxR_dom"/>
</dbReference>
<name>A0A249L522_9ACTN</name>
<organism evidence="2 3">
    <name type="scientific">Candidatus Nanopelagicus abundans</name>
    <dbReference type="NCBI Taxonomy" id="1884916"/>
    <lineage>
        <taxon>Bacteria</taxon>
        <taxon>Bacillati</taxon>
        <taxon>Actinomycetota</taxon>
        <taxon>Actinomycetes</taxon>
        <taxon>Candidatus Nanopelagicales</taxon>
        <taxon>Candidatus Nanopelagicaceae</taxon>
        <taxon>Candidatus Nanopelagicus</taxon>
    </lineage>
</organism>
<dbReference type="KEGG" id="nab:B1sIIB91_04065"/>
<dbReference type="EMBL" id="CP016779">
    <property type="protein sequence ID" value="ASY24076.1"/>
    <property type="molecule type" value="Genomic_DNA"/>
</dbReference>
<gene>
    <name evidence="2" type="ORF">B1sIIB91_04065</name>
</gene>
<sequence>MFSKKLRQRSCIACRGLDNRTDLIRTVLVGNEIKVDLNHRMPGRGAWLHSKCFLVAVERKAFNRSFNYEGQIKVKELEDYLKNLSN</sequence>
<feature type="domain" description="YlxR" evidence="1">
    <location>
        <begin position="9"/>
        <end position="82"/>
    </location>
</feature>
<dbReference type="Pfam" id="PF04296">
    <property type="entry name" value="YlxR"/>
    <property type="match status" value="1"/>
</dbReference>
<protein>
    <submittedName>
        <fullName evidence="2">DUF448 domain-containing protein</fullName>
    </submittedName>
</protein>
<evidence type="ECO:0000313" key="3">
    <source>
        <dbReference type="Proteomes" id="UP000217210"/>
    </source>
</evidence>
<dbReference type="PANTHER" id="PTHR34215:SF1">
    <property type="entry name" value="YLXR DOMAIN-CONTAINING PROTEIN"/>
    <property type="match status" value="1"/>
</dbReference>
<accession>A0A249L522</accession>
<dbReference type="InterPro" id="IPR035931">
    <property type="entry name" value="YlxR-like_sf"/>
</dbReference>
<dbReference type="RefSeq" id="WP_095688342.1">
    <property type="nucleotide sequence ID" value="NZ_CP016779.1"/>
</dbReference>
<dbReference type="PANTHER" id="PTHR34215">
    <property type="entry name" value="BLL0784 PROTEIN"/>
    <property type="match status" value="1"/>
</dbReference>